<dbReference type="AlphaFoldDB" id="A0A388L1Z7"/>
<dbReference type="InterPro" id="IPR044822">
    <property type="entry name" value="Myb_DNA-bind_4"/>
</dbReference>
<evidence type="ECO:0000259" key="2">
    <source>
        <dbReference type="PROSITE" id="PS50090"/>
    </source>
</evidence>
<dbReference type="PROSITE" id="PS50090">
    <property type="entry name" value="MYB_LIKE"/>
    <property type="match status" value="1"/>
</dbReference>
<dbReference type="Gene3D" id="1.10.10.60">
    <property type="entry name" value="Homeodomain-like"/>
    <property type="match status" value="1"/>
</dbReference>
<feature type="domain" description="Myb-like" evidence="2">
    <location>
        <begin position="368"/>
        <end position="439"/>
    </location>
</feature>
<sequence>MADVFRRLPLLLLVVLLLLLVVLFRVCILGNVPPRRRKTRSSMKDARMEARQAIPRCGGEQVGGRRCGGSLSTIGRASQRVGCDALPPHLQPLPGSSDEEEEVERRPQTVSLGSGSTQEWSATELCGTGGGVYEQSFTELLRPGLGEDEGDGRVNMSFGLSTGRSTTPSRTVLVRPHPGDEGGQLTVVDRSARTRALASETVGANRNSSTAQPRAASLSKGAPGRPEWMQLPSPLSAASEVARGRGIGVDGGTDFLDVGDGRDGREVWRDLPRDHRLRREEYITRGVEHLNVGDRENENETDDPPAEADDDDEGNDVECGEGGGGQASPSLQTDMAGKGGKSKPSGRNAHSRAKKGQGKGSGGEGDGDAEEKRNFWSVEHIIALIRAKRDQDAHMRGMGHAYARMKPREWKWQDVAQGLKNVGLYRNAEKCGKKWDNLMQPFKKVHHFQSPSGGADFFQLTTKERASRGFNLTMDRAVYDEIEGSTGMNHTIHPRNLADTGASGGVRPPLTSYVDLDSVADGEGGAGREDDEEGSTRGSSQTTGTPGGSGKRKNTRQQTFKALTECMEKHGELMASTMESASKRQCSIQVRQCEALEAEVEVQRKHYVPRIAGNSEGHSGRDVVEVAVVEEEMTNDDDDFEDDDNEPLLRKARVGSARGIRINEGGEGTPTARRGGGVAAANQPVFVDVARDVGRDVARRDVAGRAKEGAASHETSQCVLAPVNRPRTPAADVAGGSQAAVEGGTSRSPAVAARGGAVAIPGEAVDVPKGGDGAAGGEDDEALVHRLRGQRAATHAMDAAAKLWEDDNRFWNDTQGSVVVRIIQEARAYLVAVARGVQPPAIRRSISLPHNSIPQHKIEDESELNAAKERALKVQTISLRAIHSWVFKSESRERGYHMAYQYALNHAATDIARAMWSPEDWSSLVSPMLFCTTLNADMKLPLWFVGVNIVDRHEDDECAAYQEACVQRLVRDFTSTVGTAEAMDGGRVSYERLKGMAEVMTYLLAVTMWIMRMAGDDPRSHYDAWVFVQLTAKTTLLASMNRQFDARRHITQSAQVMTDKLGRPPPTFAPQPVNIPDWASK</sequence>
<reference evidence="3 4" key="1">
    <citation type="journal article" date="2018" name="Cell">
        <title>The Chara Genome: Secondary Complexity and Implications for Plant Terrestrialization.</title>
        <authorList>
            <person name="Nishiyama T."/>
            <person name="Sakayama H."/>
            <person name="Vries J.D."/>
            <person name="Buschmann H."/>
            <person name="Saint-Marcoux D."/>
            <person name="Ullrich K.K."/>
            <person name="Haas F.B."/>
            <person name="Vanderstraeten L."/>
            <person name="Becker D."/>
            <person name="Lang D."/>
            <person name="Vosolsobe S."/>
            <person name="Rombauts S."/>
            <person name="Wilhelmsson P.K.I."/>
            <person name="Janitza P."/>
            <person name="Kern R."/>
            <person name="Heyl A."/>
            <person name="Rumpler F."/>
            <person name="Villalobos L.I.A.C."/>
            <person name="Clay J.M."/>
            <person name="Skokan R."/>
            <person name="Toyoda A."/>
            <person name="Suzuki Y."/>
            <person name="Kagoshima H."/>
            <person name="Schijlen E."/>
            <person name="Tajeshwar N."/>
            <person name="Catarino B."/>
            <person name="Hetherington A.J."/>
            <person name="Saltykova A."/>
            <person name="Bonnot C."/>
            <person name="Breuninger H."/>
            <person name="Symeonidi A."/>
            <person name="Radhakrishnan G.V."/>
            <person name="Van Nieuwerburgh F."/>
            <person name="Deforce D."/>
            <person name="Chang C."/>
            <person name="Karol K.G."/>
            <person name="Hedrich R."/>
            <person name="Ulvskov P."/>
            <person name="Glockner G."/>
            <person name="Delwiche C.F."/>
            <person name="Petrasek J."/>
            <person name="Van de Peer Y."/>
            <person name="Friml J."/>
            <person name="Beilby M."/>
            <person name="Dolan L."/>
            <person name="Kohara Y."/>
            <person name="Sugano S."/>
            <person name="Fujiyama A."/>
            <person name="Delaux P.-M."/>
            <person name="Quint M."/>
            <person name="TheiBen G."/>
            <person name="Hagemann M."/>
            <person name="Harholt J."/>
            <person name="Dunand C."/>
            <person name="Zachgo S."/>
            <person name="Langdale J."/>
            <person name="Maumus F."/>
            <person name="Straeten D.V.D."/>
            <person name="Gould S.B."/>
            <person name="Rensing S.A."/>
        </authorList>
    </citation>
    <scope>NUCLEOTIDE SEQUENCE [LARGE SCALE GENOMIC DNA]</scope>
    <source>
        <strain evidence="3 4">S276</strain>
    </source>
</reference>
<dbReference type="PANTHER" id="PTHR33492">
    <property type="entry name" value="OSJNBA0043A12.37 PROTEIN-RELATED"/>
    <property type="match status" value="1"/>
</dbReference>
<feature type="compositionally biased region" description="Basic and acidic residues" evidence="1">
    <location>
        <begin position="288"/>
        <end position="298"/>
    </location>
</feature>
<organism evidence="3 4">
    <name type="scientific">Chara braunii</name>
    <name type="common">Braun's stonewort</name>
    <dbReference type="NCBI Taxonomy" id="69332"/>
    <lineage>
        <taxon>Eukaryota</taxon>
        <taxon>Viridiplantae</taxon>
        <taxon>Streptophyta</taxon>
        <taxon>Charophyceae</taxon>
        <taxon>Charales</taxon>
        <taxon>Characeae</taxon>
        <taxon>Chara</taxon>
    </lineage>
</organism>
<keyword evidence="4" id="KW-1185">Reference proteome</keyword>
<comment type="caution">
    <text evidence="3">The sequence shown here is derived from an EMBL/GenBank/DDBJ whole genome shotgun (WGS) entry which is preliminary data.</text>
</comment>
<dbReference type="Pfam" id="PF13837">
    <property type="entry name" value="Myb_DNA-bind_4"/>
    <property type="match status" value="1"/>
</dbReference>
<dbReference type="OrthoDB" id="6723674at2759"/>
<dbReference type="Proteomes" id="UP000265515">
    <property type="component" value="Unassembled WGS sequence"/>
</dbReference>
<feature type="region of interest" description="Disordered" evidence="1">
    <location>
        <begin position="487"/>
        <end position="557"/>
    </location>
</feature>
<evidence type="ECO:0000313" key="3">
    <source>
        <dbReference type="EMBL" id="GBG76344.1"/>
    </source>
</evidence>
<feature type="compositionally biased region" description="Acidic residues" evidence="1">
    <location>
        <begin position="299"/>
        <end position="319"/>
    </location>
</feature>
<feature type="region of interest" description="Disordered" evidence="1">
    <location>
        <begin position="288"/>
        <end position="370"/>
    </location>
</feature>
<feature type="compositionally biased region" description="Polar residues" evidence="1">
    <location>
        <begin position="108"/>
        <end position="119"/>
    </location>
</feature>
<name>A0A388L1Z7_CHABU</name>
<feature type="compositionally biased region" description="Polar residues" evidence="1">
    <location>
        <begin position="159"/>
        <end position="170"/>
    </location>
</feature>
<feature type="region of interest" description="Disordered" evidence="1">
    <location>
        <begin position="159"/>
        <end position="184"/>
    </location>
</feature>
<evidence type="ECO:0000256" key="1">
    <source>
        <dbReference type="SAM" id="MobiDB-lite"/>
    </source>
</evidence>
<dbReference type="Gramene" id="GBG76344">
    <property type="protein sequence ID" value="GBG76344"/>
    <property type="gene ID" value="CBR_g22091"/>
</dbReference>
<gene>
    <name evidence="3" type="ORF">CBR_g22091</name>
</gene>
<protein>
    <recommendedName>
        <fullName evidence="2">Myb-like domain-containing protein</fullName>
    </recommendedName>
</protein>
<feature type="region of interest" description="Disordered" evidence="1">
    <location>
        <begin position="199"/>
        <end position="226"/>
    </location>
</feature>
<evidence type="ECO:0000313" key="4">
    <source>
        <dbReference type="Proteomes" id="UP000265515"/>
    </source>
</evidence>
<dbReference type="PANTHER" id="PTHR33492:SF11">
    <property type="entry name" value="OS04G0670900 PROTEIN"/>
    <property type="match status" value="1"/>
</dbReference>
<feature type="region of interest" description="Disordered" evidence="1">
    <location>
        <begin position="1059"/>
        <end position="1081"/>
    </location>
</feature>
<dbReference type="EMBL" id="BFEA01000243">
    <property type="protein sequence ID" value="GBG76344.1"/>
    <property type="molecule type" value="Genomic_DNA"/>
</dbReference>
<feature type="compositionally biased region" description="Polar residues" evidence="1">
    <location>
        <begin position="202"/>
        <end position="212"/>
    </location>
</feature>
<feature type="region of interest" description="Disordered" evidence="1">
    <location>
        <begin position="83"/>
        <end position="119"/>
    </location>
</feature>
<accession>A0A388L1Z7</accession>
<dbReference type="InterPro" id="IPR001005">
    <property type="entry name" value="SANT/Myb"/>
</dbReference>
<feature type="region of interest" description="Disordered" evidence="1">
    <location>
        <begin position="729"/>
        <end position="748"/>
    </location>
</feature>
<proteinExistence type="predicted"/>